<name>A0A6N2SD20_9ACTO</name>
<feature type="transmembrane region" description="Helical" evidence="6">
    <location>
        <begin position="316"/>
        <end position="335"/>
    </location>
</feature>
<accession>A0A6N2SD20</accession>
<evidence type="ECO:0000256" key="2">
    <source>
        <dbReference type="ARBA" id="ARBA00022692"/>
    </source>
</evidence>
<dbReference type="PANTHER" id="PTHR10283:SF92">
    <property type="entry name" value="LOW-AFFINITY PHOSPHATE TRANSPORTER PHO91"/>
    <property type="match status" value="1"/>
</dbReference>
<dbReference type="PANTHER" id="PTHR10283">
    <property type="entry name" value="SOLUTE CARRIER FAMILY 13 MEMBER"/>
    <property type="match status" value="1"/>
</dbReference>
<evidence type="ECO:0000256" key="1">
    <source>
        <dbReference type="ARBA" id="ARBA00004141"/>
    </source>
</evidence>
<feature type="transmembrane region" description="Helical" evidence="6">
    <location>
        <begin position="463"/>
        <end position="487"/>
    </location>
</feature>
<feature type="transmembrane region" description="Helical" evidence="6">
    <location>
        <begin position="347"/>
        <end position="366"/>
    </location>
</feature>
<evidence type="ECO:0000256" key="3">
    <source>
        <dbReference type="ARBA" id="ARBA00022989"/>
    </source>
</evidence>
<feature type="transmembrane region" description="Helical" evidence="6">
    <location>
        <begin position="119"/>
        <end position="138"/>
    </location>
</feature>
<dbReference type="AlphaFoldDB" id="A0A6N2SD20"/>
<feature type="region of interest" description="Disordered" evidence="5">
    <location>
        <begin position="1"/>
        <end position="25"/>
    </location>
</feature>
<feature type="transmembrane region" description="Helical" evidence="6">
    <location>
        <begin position="378"/>
        <end position="399"/>
    </location>
</feature>
<dbReference type="InterPro" id="IPR001898">
    <property type="entry name" value="SLC13A/DASS"/>
</dbReference>
<dbReference type="NCBIfam" id="TIGR00785">
    <property type="entry name" value="dass"/>
    <property type="match status" value="1"/>
</dbReference>
<feature type="transmembrane region" description="Helical" evidence="6">
    <location>
        <begin position="71"/>
        <end position="99"/>
    </location>
</feature>
<feature type="compositionally biased region" description="Polar residues" evidence="5">
    <location>
        <begin position="7"/>
        <end position="23"/>
    </location>
</feature>
<dbReference type="EMBL" id="CACRSM010000002">
    <property type="protein sequence ID" value="VYS89625.1"/>
    <property type="molecule type" value="Genomic_DNA"/>
</dbReference>
<protein>
    <submittedName>
        <fullName evidence="7">Sodium-dependent dicarboxylate transporter SdcS</fullName>
    </submittedName>
</protein>
<evidence type="ECO:0000256" key="5">
    <source>
        <dbReference type="SAM" id="MobiDB-lite"/>
    </source>
</evidence>
<gene>
    <name evidence="7" type="primary">sdcS</name>
    <name evidence="7" type="ORF">AOLFYP35_00741</name>
</gene>
<dbReference type="GO" id="GO:0005315">
    <property type="term" value="F:phosphate transmembrane transporter activity"/>
    <property type="evidence" value="ECO:0007669"/>
    <property type="project" value="TreeGrafter"/>
</dbReference>
<keyword evidence="4 6" id="KW-0472">Membrane</keyword>
<sequence>MVRRNRSTASVSINPRSAQNMSTRPADFTATKQRLSPFKVFGAVGALISIITCLLIQLPGLDASGTRMFGIFLAAILLWVTEAVPLAGTAVLVIFLEVLFISDHALLSIPEKAPAYTKFFGALANPVIILFLGGFMVADGAAKYKVDRALSAVLLKPFIGKPRLTVMGVMLITAIMSMFMSNTATTATMFAVMMPVIMALPEGKARTGIALSIPVAANVGGMGTPVGTPPNAIALGALENAGIKVTFFQWMLAAVPLMLVLLALSWAFIAWRYIPSNAKFDIDTSARFEKSKSAVIFYAVAGLTILLWMTESLHHISSNIVGFLPVVILLMTKVMSGDDLRALDWPVLWLVAGGIALGSGVSATGLDKWMLGSIKWASIPGALLILVLALVGWVTSNVISHSASANLLVPMGMGLAATVSTGAAEIAMVIALGCSLGMCLPISTPPNAIAYSTGTTPTKEMAIVGVIVGVIGIILLSFIAPLTWGAIGVM</sequence>
<evidence type="ECO:0000313" key="7">
    <source>
        <dbReference type="EMBL" id="VYS89625.1"/>
    </source>
</evidence>
<evidence type="ECO:0000256" key="4">
    <source>
        <dbReference type="ARBA" id="ARBA00023136"/>
    </source>
</evidence>
<comment type="subcellular location">
    <subcellularLocation>
        <location evidence="1">Membrane</location>
        <topology evidence="1">Multi-pass membrane protein</topology>
    </subcellularLocation>
</comment>
<feature type="transmembrane region" description="Helical" evidence="6">
    <location>
        <begin position="411"/>
        <end position="443"/>
    </location>
</feature>
<keyword evidence="3 6" id="KW-1133">Transmembrane helix</keyword>
<organism evidence="7">
    <name type="scientific">Schaalia odontolytica</name>
    <dbReference type="NCBI Taxonomy" id="1660"/>
    <lineage>
        <taxon>Bacteria</taxon>
        <taxon>Bacillati</taxon>
        <taxon>Actinomycetota</taxon>
        <taxon>Actinomycetes</taxon>
        <taxon>Actinomycetales</taxon>
        <taxon>Actinomycetaceae</taxon>
        <taxon>Schaalia</taxon>
    </lineage>
</organism>
<keyword evidence="2 6" id="KW-0812">Transmembrane</keyword>
<feature type="transmembrane region" description="Helical" evidence="6">
    <location>
        <begin position="40"/>
        <end position="59"/>
    </location>
</feature>
<reference evidence="7" key="1">
    <citation type="submission" date="2019-11" db="EMBL/GenBank/DDBJ databases">
        <authorList>
            <person name="Feng L."/>
        </authorList>
    </citation>
    <scope>NUCLEOTIDE SEQUENCE</scope>
    <source>
        <strain evidence="7">AodontolyticusLFYP35</strain>
    </source>
</reference>
<dbReference type="Pfam" id="PF00939">
    <property type="entry name" value="Na_sulph_symp"/>
    <property type="match status" value="1"/>
</dbReference>
<evidence type="ECO:0000256" key="6">
    <source>
        <dbReference type="SAM" id="Phobius"/>
    </source>
</evidence>
<feature type="transmembrane region" description="Helical" evidence="6">
    <location>
        <begin position="209"/>
        <end position="227"/>
    </location>
</feature>
<dbReference type="GO" id="GO:0005886">
    <property type="term" value="C:plasma membrane"/>
    <property type="evidence" value="ECO:0007669"/>
    <property type="project" value="TreeGrafter"/>
</dbReference>
<feature type="transmembrane region" description="Helical" evidence="6">
    <location>
        <begin position="294"/>
        <end position="310"/>
    </location>
</feature>
<proteinExistence type="predicted"/>
<feature type="transmembrane region" description="Helical" evidence="6">
    <location>
        <begin position="247"/>
        <end position="274"/>
    </location>
</feature>
<feature type="transmembrane region" description="Helical" evidence="6">
    <location>
        <begin position="164"/>
        <end position="197"/>
    </location>
</feature>